<keyword evidence="3" id="KW-0507">mRNA processing</keyword>
<feature type="region of interest" description="Disordered" evidence="7">
    <location>
        <begin position="1"/>
        <end position="96"/>
    </location>
</feature>
<comment type="similarity">
    <text evidence="2">Belongs to the PRP38 family.</text>
</comment>
<comment type="caution">
    <text evidence="8">The sequence shown here is derived from an EMBL/GenBank/DDBJ whole genome shotgun (WGS) entry which is preliminary data.</text>
</comment>
<comment type="subcellular location">
    <subcellularLocation>
        <location evidence="1">Nucleus</location>
    </subcellularLocation>
</comment>
<evidence type="ECO:0000313" key="8">
    <source>
        <dbReference type="EMBL" id="GIL64213.1"/>
    </source>
</evidence>
<dbReference type="Proteomes" id="UP000747399">
    <property type="component" value="Unassembled WGS sequence"/>
</dbReference>
<feature type="region of interest" description="Disordered" evidence="7">
    <location>
        <begin position="119"/>
        <end position="163"/>
    </location>
</feature>
<evidence type="ECO:0000256" key="3">
    <source>
        <dbReference type="ARBA" id="ARBA00022664"/>
    </source>
</evidence>
<evidence type="ECO:0000256" key="1">
    <source>
        <dbReference type="ARBA" id="ARBA00004123"/>
    </source>
</evidence>
<sequence>MPGPPPKRARTPPAGDGTRVHGRWLDGGLGASPQAWEVEESGGMAGRWEWEQKERERERGRRDRRHGPTPELMPPAPHGQQPNPMQRVGGPLAGPPLGLPPGMPIDMMENLGFDGGDFYLDGGGGDVDGEQDSDGGTDGGAAMLEQKQSSDGGGRGDSGTAAVGGSAAANVAVQEYGMVGGGGLAAALPDVIKPEALVMPPIGPSIPPEALGDLPGASSQWRHLDGLDTGAPPQVSSLGMPQDAGPYIERKTWSATDEAAAFGDFGGGGDYYMDDGYGNEDEDATEAPRHVQDQSHAAAAAVGGDQSSPLDGAGHLDRNEASHMGSAAEYDDAGKEPVTQAVLGRKAAAVALESGGSRGGGLDDEYGGAGAPGGGGDVFFSDGNPGAAAAAGGGGLSVMDLLNPLAAMGGMGAMGALGPMGHMAALGAMHGLGMPSLLPGGMPPLVPGGMPLGMGMAHSAAAMEAVAVPTEARPPSGPISGGHRTGRDGGGRTERVPAGRRSRSRSRSRRSRSRSRDRSSRRERVRSRSRERDRREKDRGSPGRDRDRDRDRDRGSVKDRRRSRSRDRERDRRDRDRRDRR</sequence>
<evidence type="ECO:0000256" key="2">
    <source>
        <dbReference type="ARBA" id="ARBA00006164"/>
    </source>
</evidence>
<feature type="compositionally biased region" description="Basic and acidic residues" evidence="7">
    <location>
        <begin position="514"/>
        <end position="558"/>
    </location>
</feature>
<accession>A0A8J4BMK7</accession>
<evidence type="ECO:0000256" key="6">
    <source>
        <dbReference type="ARBA" id="ARBA00023242"/>
    </source>
</evidence>
<proteinExistence type="inferred from homology"/>
<dbReference type="InterPro" id="IPR005037">
    <property type="entry name" value="PRP38"/>
</dbReference>
<feature type="compositionally biased region" description="Basic and acidic residues" evidence="7">
    <location>
        <begin position="485"/>
        <end position="497"/>
    </location>
</feature>
<keyword evidence="5" id="KW-0508">mRNA splicing</keyword>
<keyword evidence="4" id="KW-0747">Spliceosome</keyword>
<evidence type="ECO:0000256" key="5">
    <source>
        <dbReference type="ARBA" id="ARBA00023187"/>
    </source>
</evidence>
<organism evidence="8 9">
    <name type="scientific">Volvox africanus</name>
    <dbReference type="NCBI Taxonomy" id="51714"/>
    <lineage>
        <taxon>Eukaryota</taxon>
        <taxon>Viridiplantae</taxon>
        <taxon>Chlorophyta</taxon>
        <taxon>core chlorophytes</taxon>
        <taxon>Chlorophyceae</taxon>
        <taxon>CS clade</taxon>
        <taxon>Chlamydomonadales</taxon>
        <taxon>Volvocaceae</taxon>
        <taxon>Volvox</taxon>
    </lineage>
</organism>
<feature type="compositionally biased region" description="Basic and acidic residues" evidence="7">
    <location>
        <begin position="566"/>
        <end position="581"/>
    </location>
</feature>
<dbReference type="GO" id="GO:0005681">
    <property type="term" value="C:spliceosomal complex"/>
    <property type="evidence" value="ECO:0007669"/>
    <property type="project" value="UniProtKB-KW"/>
</dbReference>
<dbReference type="AlphaFoldDB" id="A0A8J4BMK7"/>
<feature type="compositionally biased region" description="Basic residues" evidence="7">
    <location>
        <begin position="498"/>
        <end position="513"/>
    </location>
</feature>
<feature type="compositionally biased region" description="Basic and acidic residues" evidence="7">
    <location>
        <begin position="48"/>
        <end position="61"/>
    </location>
</feature>
<gene>
    <name evidence="8" type="ORF">Vafri_18186</name>
</gene>
<keyword evidence="9" id="KW-1185">Reference proteome</keyword>
<feature type="region of interest" description="Disordered" evidence="7">
    <location>
        <begin position="470"/>
        <end position="581"/>
    </location>
</feature>
<dbReference type="GO" id="GO:0006397">
    <property type="term" value="P:mRNA processing"/>
    <property type="evidence" value="ECO:0007669"/>
    <property type="project" value="UniProtKB-KW"/>
</dbReference>
<evidence type="ECO:0000256" key="4">
    <source>
        <dbReference type="ARBA" id="ARBA00022728"/>
    </source>
</evidence>
<keyword evidence="6" id="KW-0539">Nucleus</keyword>
<dbReference type="EMBL" id="BNCO01000064">
    <property type="protein sequence ID" value="GIL64213.1"/>
    <property type="molecule type" value="Genomic_DNA"/>
</dbReference>
<dbReference type="PANTHER" id="PTHR23142">
    <property type="entry name" value="PRE-MRNA-SPLICING FACTOR 38A-RELATED"/>
    <property type="match status" value="1"/>
</dbReference>
<name>A0A8J4BMK7_9CHLO</name>
<dbReference type="GO" id="GO:0008380">
    <property type="term" value="P:RNA splicing"/>
    <property type="evidence" value="ECO:0007669"/>
    <property type="project" value="UniProtKB-KW"/>
</dbReference>
<evidence type="ECO:0000256" key="7">
    <source>
        <dbReference type="SAM" id="MobiDB-lite"/>
    </source>
</evidence>
<protein>
    <submittedName>
        <fullName evidence="8">Uncharacterized protein</fullName>
    </submittedName>
</protein>
<reference evidence="8" key="1">
    <citation type="journal article" date="2021" name="Proc. Natl. Acad. Sci. U.S.A.">
        <title>Three genomes in the algal genus Volvox reveal the fate of a haploid sex-determining region after a transition to homothallism.</title>
        <authorList>
            <person name="Yamamoto K."/>
            <person name="Hamaji T."/>
            <person name="Kawai-Toyooka H."/>
            <person name="Matsuzaki R."/>
            <person name="Takahashi F."/>
            <person name="Nishimura Y."/>
            <person name="Kawachi M."/>
            <person name="Noguchi H."/>
            <person name="Minakuchi Y."/>
            <person name="Umen J.G."/>
            <person name="Toyoda A."/>
            <person name="Nozaki H."/>
        </authorList>
    </citation>
    <scope>NUCLEOTIDE SEQUENCE</scope>
    <source>
        <strain evidence="8">NIES-3780</strain>
    </source>
</reference>
<feature type="region of interest" description="Disordered" evidence="7">
    <location>
        <begin position="273"/>
        <end position="318"/>
    </location>
</feature>
<evidence type="ECO:0000313" key="9">
    <source>
        <dbReference type="Proteomes" id="UP000747399"/>
    </source>
</evidence>